<dbReference type="InterPro" id="IPR005225">
    <property type="entry name" value="Small_GTP-bd"/>
</dbReference>
<dbReference type="GO" id="GO:0005525">
    <property type="term" value="F:GTP binding"/>
    <property type="evidence" value="ECO:0007669"/>
    <property type="project" value="UniProtKB-KW"/>
</dbReference>
<organism evidence="5 6">
    <name type="scientific">Methanobrevibacter millerae</name>
    <dbReference type="NCBI Taxonomy" id="230361"/>
    <lineage>
        <taxon>Archaea</taxon>
        <taxon>Methanobacteriati</taxon>
        <taxon>Methanobacteriota</taxon>
        <taxon>Methanomada group</taxon>
        <taxon>Methanobacteria</taxon>
        <taxon>Methanobacteriales</taxon>
        <taxon>Methanobacteriaceae</taxon>
        <taxon>Methanobrevibacter</taxon>
    </lineage>
</organism>
<dbReference type="Proteomes" id="UP000067738">
    <property type="component" value="Chromosome"/>
</dbReference>
<dbReference type="RefSeq" id="WP_058740116.1">
    <property type="nucleotide sequence ID" value="NZ_CP011266.1"/>
</dbReference>
<evidence type="ECO:0000256" key="1">
    <source>
        <dbReference type="ARBA" id="ARBA00022741"/>
    </source>
</evidence>
<dbReference type="InterPro" id="IPR004095">
    <property type="entry name" value="TGS"/>
</dbReference>
<reference evidence="5 6" key="1">
    <citation type="submission" date="2015-04" db="EMBL/GenBank/DDBJ databases">
        <title>The complete genome sequence of the rumen methanogen Methanobrevibacter millerae SM9.</title>
        <authorList>
            <person name="Leahy S.C."/>
            <person name="Kelly W.J."/>
            <person name="Pacheco D.M."/>
            <person name="Li D."/>
            <person name="Altermann E."/>
            <person name="Attwood G.T."/>
        </authorList>
    </citation>
    <scope>NUCLEOTIDE SEQUENCE [LARGE SCALE GENOMIC DNA]</scope>
    <source>
        <strain evidence="5 6">SM9</strain>
    </source>
</reference>
<feature type="domain" description="OBG-type G" evidence="3">
    <location>
        <begin position="62"/>
        <end position="287"/>
    </location>
</feature>
<dbReference type="OrthoDB" id="372125at2157"/>
<dbReference type="InterPro" id="IPR031167">
    <property type="entry name" value="G_OBG"/>
</dbReference>
<dbReference type="Pfam" id="PF16897">
    <property type="entry name" value="MMR_HSR1_Xtn"/>
    <property type="match status" value="1"/>
</dbReference>
<evidence type="ECO:0000259" key="3">
    <source>
        <dbReference type="PROSITE" id="PS51710"/>
    </source>
</evidence>
<dbReference type="FunFam" id="3.10.20.30:FF:000003">
    <property type="entry name" value="Developmentally-regulated GTP-binding protein 1"/>
    <property type="match status" value="1"/>
</dbReference>
<dbReference type="EMBL" id="CP011266">
    <property type="protein sequence ID" value="ALT69909.1"/>
    <property type="molecule type" value="Genomic_DNA"/>
</dbReference>
<dbReference type="PRINTS" id="PR00326">
    <property type="entry name" value="GTP1OBG"/>
</dbReference>
<accession>A0A0U2SM04</accession>
<dbReference type="Gene3D" id="3.10.20.30">
    <property type="match status" value="1"/>
</dbReference>
<dbReference type="GO" id="GO:0003924">
    <property type="term" value="F:GTPase activity"/>
    <property type="evidence" value="ECO:0007669"/>
    <property type="project" value="InterPro"/>
</dbReference>
<dbReference type="PATRIC" id="fig|230361.4.peg.2226"/>
<dbReference type="PROSITE" id="PS51880">
    <property type="entry name" value="TGS"/>
    <property type="match status" value="1"/>
</dbReference>
<dbReference type="SUPFAM" id="SSF52540">
    <property type="entry name" value="P-loop containing nucleoside triphosphate hydrolases"/>
    <property type="match status" value="1"/>
</dbReference>
<dbReference type="InterPro" id="IPR045001">
    <property type="entry name" value="DRG"/>
</dbReference>
<dbReference type="NCBIfam" id="TIGR00231">
    <property type="entry name" value="small_GTP"/>
    <property type="match status" value="1"/>
</dbReference>
<sequence length="364" mass="40811">MGIEDKIKDIEEEIQKTPYNKATSHHIGKLKAKLSRLKEESLQRSSSGHKGQGFHMKKTGDATVVLVGFPSVGKSTLLNEITNAESKVGAYQFTTLDIVPGVMEHKNAKIQVFDIPGIITGASSGKGRGKEILSVARTADLILIVLDTLNPQHLDVILKELRNIGIRPNERPPDVTVNRKKLGGVKVSSTCPLTHLDEKTIRSIINEYGMHNADVLFRDDVTIDQFIDVLDRNKTYVPMLILLNKVDLVDENYLEELKKYIPEFIPISADKKTNIDELKDLIFDNLDLVRVYLKPQGRKADMEDPLVIKKGSTVIDACGKLHREFVKNFRHAKVWGTSVKFPGQKVGPDHVLDDEDVLRIILKK</sequence>
<dbReference type="Pfam" id="PF01926">
    <property type="entry name" value="MMR_HSR1"/>
    <property type="match status" value="1"/>
</dbReference>
<dbReference type="InterPro" id="IPR027417">
    <property type="entry name" value="P-loop_NTPase"/>
</dbReference>
<evidence type="ECO:0000259" key="4">
    <source>
        <dbReference type="PROSITE" id="PS51880"/>
    </source>
</evidence>
<dbReference type="Gene3D" id="3.40.50.300">
    <property type="entry name" value="P-loop containing nucleotide triphosphate hydrolases"/>
    <property type="match status" value="1"/>
</dbReference>
<gene>
    <name evidence="5" type="ORF">sm9_2153</name>
</gene>
<dbReference type="InterPro" id="IPR012675">
    <property type="entry name" value="Beta-grasp_dom_sf"/>
</dbReference>
<feature type="domain" description="TGS" evidence="4">
    <location>
        <begin position="287"/>
        <end position="362"/>
    </location>
</feature>
<protein>
    <submittedName>
        <fullName evidence="5">GTP-binding protein</fullName>
    </submittedName>
</protein>
<evidence type="ECO:0000256" key="2">
    <source>
        <dbReference type="ARBA" id="ARBA00023134"/>
    </source>
</evidence>
<keyword evidence="6" id="KW-1185">Reference proteome</keyword>
<keyword evidence="2" id="KW-0342">GTP-binding</keyword>
<dbReference type="KEGG" id="mmil:sm9_2153"/>
<proteinExistence type="predicted"/>
<evidence type="ECO:0000313" key="6">
    <source>
        <dbReference type="Proteomes" id="UP000067738"/>
    </source>
</evidence>
<dbReference type="GeneID" id="26737111"/>
<dbReference type="Pfam" id="PF02824">
    <property type="entry name" value="TGS"/>
    <property type="match status" value="1"/>
</dbReference>
<dbReference type="SUPFAM" id="SSF81271">
    <property type="entry name" value="TGS-like"/>
    <property type="match status" value="1"/>
</dbReference>
<evidence type="ECO:0000313" key="5">
    <source>
        <dbReference type="EMBL" id="ALT69909.1"/>
    </source>
</evidence>
<keyword evidence="1" id="KW-0547">Nucleotide-binding</keyword>
<dbReference type="InterPro" id="IPR012676">
    <property type="entry name" value="TGS-like"/>
</dbReference>
<name>A0A0U2SM04_9EURY</name>
<dbReference type="PROSITE" id="PS51710">
    <property type="entry name" value="G_OBG"/>
    <property type="match status" value="1"/>
</dbReference>
<dbReference type="PANTHER" id="PTHR43127">
    <property type="entry name" value="DEVELOPMENTALLY-REGULATED GTP-BINDING PROTEIN 2"/>
    <property type="match status" value="1"/>
</dbReference>
<dbReference type="InterPro" id="IPR006073">
    <property type="entry name" value="GTP-bd"/>
</dbReference>
<dbReference type="CDD" id="cd01896">
    <property type="entry name" value="DRG"/>
    <property type="match status" value="1"/>
</dbReference>
<dbReference type="InterPro" id="IPR031662">
    <property type="entry name" value="GTP-binding_2"/>
</dbReference>
<dbReference type="AlphaFoldDB" id="A0A0U2SM04"/>
<dbReference type="CDD" id="cd01666">
    <property type="entry name" value="TGS_DRG"/>
    <property type="match status" value="1"/>
</dbReference>